<protein>
    <recommendedName>
        <fullName evidence="4">Lipoprotein</fullName>
    </recommendedName>
</protein>
<keyword evidence="3" id="KW-1185">Reference proteome</keyword>
<sequence>MKRICWTTMAVSLLVLPACKGGANVDAVKLVPDEAEFVVGVNPKAVTGSEVYKAFSGDLEKEADYKEMVEALKGCNLEVSSFDRFVVGATAKEDFVAVVEAAGIGKDENATCIINKIAEESGEEANNSVSNKDGKKIVQFADGRAYLVNDNMLAIATTSWEDKVGALIDGEGKPAVDNSKKDLYGAIDNKAAVWFVAAVPTEVSAMGAMFGAPELADVKTAAGSLDLSSGVGVNLIVDMADEAKAKAAADKANGMLEEVKKAPQAKDFDSTMKSLEIKADGGKITIKAAASMDDINKAKELAPGM</sequence>
<dbReference type="EMBL" id="ABCS01000154">
    <property type="protein sequence ID" value="EDM74028.1"/>
    <property type="molecule type" value="Genomic_DNA"/>
</dbReference>
<reference evidence="2 3" key="1">
    <citation type="submission" date="2007-06" db="EMBL/GenBank/DDBJ databases">
        <authorList>
            <person name="Shimkets L."/>
            <person name="Ferriera S."/>
            <person name="Johnson J."/>
            <person name="Kravitz S."/>
            <person name="Beeson K."/>
            <person name="Sutton G."/>
            <person name="Rogers Y.-H."/>
            <person name="Friedman R."/>
            <person name="Frazier M."/>
            <person name="Venter J.C."/>
        </authorList>
    </citation>
    <scope>NUCLEOTIDE SEQUENCE [LARGE SCALE GENOMIC DNA]</scope>
    <source>
        <strain evidence="2 3">SIR-1</strain>
    </source>
</reference>
<name>A6GJD8_9BACT</name>
<evidence type="ECO:0000313" key="3">
    <source>
        <dbReference type="Proteomes" id="UP000005801"/>
    </source>
</evidence>
<feature type="signal peptide" evidence="1">
    <location>
        <begin position="1"/>
        <end position="20"/>
    </location>
</feature>
<dbReference type="Proteomes" id="UP000005801">
    <property type="component" value="Unassembled WGS sequence"/>
</dbReference>
<proteinExistence type="predicted"/>
<keyword evidence="1" id="KW-0732">Signal</keyword>
<gene>
    <name evidence="2" type="ORF">PPSIR1_35597</name>
</gene>
<comment type="caution">
    <text evidence="2">The sequence shown here is derived from an EMBL/GenBank/DDBJ whole genome shotgun (WGS) entry which is preliminary data.</text>
</comment>
<evidence type="ECO:0000256" key="1">
    <source>
        <dbReference type="SAM" id="SignalP"/>
    </source>
</evidence>
<accession>A6GJD8</accession>
<evidence type="ECO:0000313" key="2">
    <source>
        <dbReference type="EMBL" id="EDM74028.1"/>
    </source>
</evidence>
<dbReference type="AlphaFoldDB" id="A6GJD8"/>
<feature type="chain" id="PRO_5002697527" description="Lipoprotein" evidence="1">
    <location>
        <begin position="21"/>
        <end position="305"/>
    </location>
</feature>
<organism evidence="2 3">
    <name type="scientific">Plesiocystis pacifica SIR-1</name>
    <dbReference type="NCBI Taxonomy" id="391625"/>
    <lineage>
        <taxon>Bacteria</taxon>
        <taxon>Pseudomonadati</taxon>
        <taxon>Myxococcota</taxon>
        <taxon>Polyangia</taxon>
        <taxon>Nannocystales</taxon>
        <taxon>Nannocystaceae</taxon>
        <taxon>Plesiocystis</taxon>
    </lineage>
</organism>
<evidence type="ECO:0008006" key="4">
    <source>
        <dbReference type="Google" id="ProtNLM"/>
    </source>
</evidence>